<evidence type="ECO:0000256" key="10">
    <source>
        <dbReference type="ARBA" id="ARBA00047761"/>
    </source>
</evidence>
<evidence type="ECO:0000256" key="4">
    <source>
        <dbReference type="ARBA" id="ARBA00013081"/>
    </source>
</evidence>
<comment type="catalytic activity">
    <reaction evidence="11">
        <text>O-phospho-L-threonyl-[protein] + H2O = L-threonyl-[protein] + phosphate</text>
        <dbReference type="Rhea" id="RHEA:47004"/>
        <dbReference type="Rhea" id="RHEA-COMP:11060"/>
        <dbReference type="Rhea" id="RHEA-COMP:11605"/>
        <dbReference type="ChEBI" id="CHEBI:15377"/>
        <dbReference type="ChEBI" id="CHEBI:30013"/>
        <dbReference type="ChEBI" id="CHEBI:43474"/>
        <dbReference type="ChEBI" id="CHEBI:61977"/>
        <dbReference type="EC" id="3.1.3.16"/>
    </reaction>
</comment>
<name>A0A8C5QZQ4_9ANUR</name>
<dbReference type="InterPro" id="IPR051918">
    <property type="entry name" value="STPP_CPPED1"/>
</dbReference>
<dbReference type="CDD" id="cd07395">
    <property type="entry name" value="MPP_CSTP1"/>
    <property type="match status" value="1"/>
</dbReference>
<comment type="subcellular location">
    <subcellularLocation>
        <location evidence="2">Cytoplasm</location>
    </subcellularLocation>
</comment>
<dbReference type="GO" id="GO:0005737">
    <property type="term" value="C:cytoplasm"/>
    <property type="evidence" value="ECO:0007669"/>
    <property type="project" value="UniProtKB-SubCell"/>
</dbReference>
<evidence type="ECO:0000256" key="6">
    <source>
        <dbReference type="ARBA" id="ARBA00022490"/>
    </source>
</evidence>
<evidence type="ECO:0000256" key="5">
    <source>
        <dbReference type="ARBA" id="ARBA00013356"/>
    </source>
</evidence>
<dbReference type="InterPro" id="IPR004843">
    <property type="entry name" value="Calcineurin-like_PHP"/>
</dbReference>
<evidence type="ECO:0000256" key="11">
    <source>
        <dbReference type="ARBA" id="ARBA00048336"/>
    </source>
</evidence>
<accession>A0A8C5QZQ4</accession>
<dbReference type="GeneTree" id="ENSGT00940000165640"/>
<keyword evidence="8" id="KW-0378">Hydrolase</keyword>
<dbReference type="PANTHER" id="PTHR43143">
    <property type="entry name" value="METALLOPHOSPHOESTERASE, CALCINEURIN SUPERFAMILY"/>
    <property type="match status" value="1"/>
</dbReference>
<proteinExistence type="inferred from homology"/>
<comment type="similarity">
    <text evidence="3">Belongs to the metallophosphoesterase superfamily. CPPED1 family.</text>
</comment>
<dbReference type="InterPro" id="IPR029052">
    <property type="entry name" value="Metallo-depent_PP-like"/>
</dbReference>
<dbReference type="OrthoDB" id="45007at2759"/>
<evidence type="ECO:0000256" key="1">
    <source>
        <dbReference type="ARBA" id="ARBA00001968"/>
    </source>
</evidence>
<dbReference type="Pfam" id="PF00149">
    <property type="entry name" value="Metallophos"/>
    <property type="match status" value="1"/>
</dbReference>
<keyword evidence="14" id="KW-1185">Reference proteome</keyword>
<dbReference type="InterPro" id="IPR041867">
    <property type="entry name" value="MPP_CSTP1"/>
</dbReference>
<organism evidence="13 14">
    <name type="scientific">Leptobrachium leishanense</name>
    <name type="common">Leishan spiny toad</name>
    <dbReference type="NCBI Taxonomy" id="445787"/>
    <lineage>
        <taxon>Eukaryota</taxon>
        <taxon>Metazoa</taxon>
        <taxon>Chordata</taxon>
        <taxon>Craniata</taxon>
        <taxon>Vertebrata</taxon>
        <taxon>Euteleostomi</taxon>
        <taxon>Amphibia</taxon>
        <taxon>Batrachia</taxon>
        <taxon>Anura</taxon>
        <taxon>Pelobatoidea</taxon>
        <taxon>Megophryidae</taxon>
        <taxon>Leptobrachium</taxon>
    </lineage>
</organism>
<evidence type="ECO:0000256" key="3">
    <source>
        <dbReference type="ARBA" id="ARBA00010567"/>
    </source>
</evidence>
<dbReference type="GO" id="GO:0004722">
    <property type="term" value="F:protein serine/threonine phosphatase activity"/>
    <property type="evidence" value="ECO:0007669"/>
    <property type="project" value="UniProtKB-EC"/>
</dbReference>
<evidence type="ECO:0000256" key="2">
    <source>
        <dbReference type="ARBA" id="ARBA00004496"/>
    </source>
</evidence>
<dbReference type="Gene3D" id="3.60.21.10">
    <property type="match status" value="1"/>
</dbReference>
<keyword evidence="7" id="KW-0479">Metal-binding</keyword>
<protein>
    <recommendedName>
        <fullName evidence="5">Serine/threonine-protein phosphatase CPPED1</fullName>
        <ecNumber evidence="4">3.1.3.16</ecNumber>
    </recommendedName>
    <alternativeName>
        <fullName evidence="9">Calcineurin-like phosphoesterase domain-containing protein 1</fullName>
    </alternativeName>
</protein>
<evidence type="ECO:0000313" key="14">
    <source>
        <dbReference type="Proteomes" id="UP000694569"/>
    </source>
</evidence>
<dbReference type="EC" id="3.1.3.16" evidence="4"/>
<feature type="domain" description="Calcineurin-like phosphoesterase" evidence="12">
    <location>
        <begin position="177"/>
        <end position="313"/>
    </location>
</feature>
<dbReference type="SUPFAM" id="SSF56300">
    <property type="entry name" value="Metallo-dependent phosphatases"/>
    <property type="match status" value="1"/>
</dbReference>
<evidence type="ECO:0000256" key="9">
    <source>
        <dbReference type="ARBA" id="ARBA00032900"/>
    </source>
</evidence>
<dbReference type="GO" id="GO:0046872">
    <property type="term" value="F:metal ion binding"/>
    <property type="evidence" value="ECO:0007669"/>
    <property type="project" value="UniProtKB-KW"/>
</dbReference>
<dbReference type="Proteomes" id="UP000694569">
    <property type="component" value="Unplaced"/>
</dbReference>
<evidence type="ECO:0000313" key="13">
    <source>
        <dbReference type="Ensembl" id="ENSLLEP00000045335.1"/>
    </source>
</evidence>
<keyword evidence="6" id="KW-0963">Cytoplasm</keyword>
<evidence type="ECO:0000259" key="12">
    <source>
        <dbReference type="Pfam" id="PF00149"/>
    </source>
</evidence>
<evidence type="ECO:0000256" key="8">
    <source>
        <dbReference type="ARBA" id="ARBA00022801"/>
    </source>
</evidence>
<reference evidence="13" key="2">
    <citation type="submission" date="2025-09" db="UniProtKB">
        <authorList>
            <consortium name="Ensembl"/>
        </authorList>
    </citation>
    <scope>IDENTIFICATION</scope>
</reference>
<dbReference type="PANTHER" id="PTHR43143:SF1">
    <property type="entry name" value="SERINE_THREONINE-PROTEIN PHOSPHATASE CPPED1"/>
    <property type="match status" value="1"/>
</dbReference>
<evidence type="ECO:0000256" key="7">
    <source>
        <dbReference type="ARBA" id="ARBA00022723"/>
    </source>
</evidence>
<sequence>MSEDRKVFLKAQGRLFTAFQEDEESQWKGPFYFIQGADPQYGLMKSWEIGDCDYGGDEWEQEIRLTEEAVQAINKLSPKPKFFVLCGDLVHSMPDYPQTWFQKVASDYPFSQDLRSELLSCYQSWLCTELHTALPGAQLTSCSLTLMKIHNLHSTVRALKGNEFKVDQERDLKTVLQKTDQDIPLVFVSGNHDIGNSPTPETIKAYCSNWGDDYFSFWVGGVLFLVLNSQFFFDSSECTELKEYQDRWLADQLAVAEKRKCKHAIVFQHIPFFIQNPDEENNYFNIEKNLRQELLETFHKAGIKAVFSGHYHRNAGGKYKNLDMVVTSAIGCQLGKDKHGLRVVVVTEETIVHRYYSLDELNSKGIEKDLMDLIISK</sequence>
<dbReference type="AlphaFoldDB" id="A0A8C5QZQ4"/>
<reference evidence="13" key="1">
    <citation type="submission" date="2025-08" db="UniProtKB">
        <authorList>
            <consortium name="Ensembl"/>
        </authorList>
    </citation>
    <scope>IDENTIFICATION</scope>
</reference>
<comment type="cofactor">
    <cofactor evidence="1">
        <name>a divalent metal cation</name>
        <dbReference type="ChEBI" id="CHEBI:60240"/>
    </cofactor>
</comment>
<dbReference type="Ensembl" id="ENSLLET00000047144.1">
    <property type="protein sequence ID" value="ENSLLEP00000045335.1"/>
    <property type="gene ID" value="ENSLLEG00000028771.1"/>
</dbReference>
<comment type="catalytic activity">
    <reaction evidence="10">
        <text>O-phospho-L-seryl-[protein] + H2O = L-seryl-[protein] + phosphate</text>
        <dbReference type="Rhea" id="RHEA:20629"/>
        <dbReference type="Rhea" id="RHEA-COMP:9863"/>
        <dbReference type="Rhea" id="RHEA-COMP:11604"/>
        <dbReference type="ChEBI" id="CHEBI:15377"/>
        <dbReference type="ChEBI" id="CHEBI:29999"/>
        <dbReference type="ChEBI" id="CHEBI:43474"/>
        <dbReference type="ChEBI" id="CHEBI:83421"/>
        <dbReference type="EC" id="3.1.3.16"/>
    </reaction>
</comment>